<protein>
    <submittedName>
        <fullName evidence="5">Uncharacterized protein LOC104721796</fullName>
    </submittedName>
</protein>
<sequence length="389" mass="43160">MALATTNLKHKTISPYDLSTNDNPGAIISRPLLNGLNYDEWALNLRMALSSPKKFGFLDGSIPKPAATSPEFEDWTANNHLPVGWIKQTIDPKIRSSISTREVAKDLWDIIKKRYSIKSGPRLQQLRNSLANCKQNGSTVDEYFGRLTKLWDGIADCMNSKRCTCGMCTCDLTAARDKELETLHIHDFLAGLDDSVHRVIRSQICAITHLPDLNTVYQTISQNETIRSIATNEVPVMGFSSQVQSSPRPATVQTRDLTRQFTSRFSPVNRDLTRKCTSCGRMGHEASSCFKVIGFPEWWGDRPRSRGDARGSQYLPAGHGCGTTPQANSSQIINANSAAIDSSDLTDKDQQGLVGLTDDQWKLVKTMINNGKATEKLSGPQYEDADWFG</sequence>
<proteinExistence type="predicted"/>
<dbReference type="PANTHER" id="PTHR37610">
    <property type="entry name" value="CCHC-TYPE DOMAIN-CONTAINING PROTEIN"/>
    <property type="match status" value="1"/>
</dbReference>
<dbReference type="GeneID" id="104721796"/>
<keyword evidence="1" id="KW-0863">Zinc-finger</keyword>
<dbReference type="RefSeq" id="XP_010438168.1">
    <property type="nucleotide sequence ID" value="XM_010439866.2"/>
</dbReference>
<gene>
    <name evidence="5" type="primary">LOC104721796</name>
</gene>
<feature type="region of interest" description="Disordered" evidence="2">
    <location>
        <begin position="304"/>
        <end position="328"/>
    </location>
</feature>
<dbReference type="Proteomes" id="UP000694864">
    <property type="component" value="Chromosome 11"/>
</dbReference>
<dbReference type="InterPro" id="IPR001878">
    <property type="entry name" value="Znf_CCHC"/>
</dbReference>
<evidence type="ECO:0000313" key="5">
    <source>
        <dbReference type="RefSeq" id="XP_010438168.1"/>
    </source>
</evidence>
<keyword evidence="4" id="KW-1185">Reference proteome</keyword>
<evidence type="ECO:0000313" key="4">
    <source>
        <dbReference type="Proteomes" id="UP000694864"/>
    </source>
</evidence>
<dbReference type="PROSITE" id="PS50158">
    <property type="entry name" value="ZF_CCHC"/>
    <property type="match status" value="1"/>
</dbReference>
<evidence type="ECO:0000256" key="2">
    <source>
        <dbReference type="SAM" id="MobiDB-lite"/>
    </source>
</evidence>
<reference evidence="4" key="1">
    <citation type="journal article" date="2014" name="Nat. Commun.">
        <title>The emerging biofuel crop Camelina sativa retains a highly undifferentiated hexaploid genome structure.</title>
        <authorList>
            <person name="Kagale S."/>
            <person name="Koh C."/>
            <person name="Nixon J."/>
            <person name="Bollina V."/>
            <person name="Clarke W.E."/>
            <person name="Tuteja R."/>
            <person name="Spillane C."/>
            <person name="Robinson S.J."/>
            <person name="Links M.G."/>
            <person name="Clarke C."/>
            <person name="Higgins E.E."/>
            <person name="Huebert T."/>
            <person name="Sharpe A.G."/>
            <person name="Parkin I.A."/>
        </authorList>
    </citation>
    <scope>NUCLEOTIDE SEQUENCE [LARGE SCALE GENOMIC DNA]</scope>
    <source>
        <strain evidence="4">cv. DH55</strain>
    </source>
</reference>
<reference evidence="5" key="2">
    <citation type="submission" date="2025-08" db="UniProtKB">
        <authorList>
            <consortium name="RefSeq"/>
        </authorList>
    </citation>
    <scope>IDENTIFICATION</scope>
    <source>
        <tissue evidence="5">Leaf</tissue>
    </source>
</reference>
<evidence type="ECO:0000256" key="1">
    <source>
        <dbReference type="PROSITE-ProRule" id="PRU00047"/>
    </source>
</evidence>
<keyword evidence="1" id="KW-0479">Metal-binding</keyword>
<dbReference type="InterPro" id="IPR029472">
    <property type="entry name" value="Copia-like_N"/>
</dbReference>
<feature type="domain" description="CCHC-type" evidence="3">
    <location>
        <begin position="274"/>
        <end position="289"/>
    </location>
</feature>
<dbReference type="PANTHER" id="PTHR37610:SF101">
    <property type="entry name" value="(RAPE) HYPOTHETICAL PROTEIN"/>
    <property type="match status" value="1"/>
</dbReference>
<accession>A0ABM0UA54</accession>
<dbReference type="Pfam" id="PF14244">
    <property type="entry name" value="Retrotran_gag_3"/>
    <property type="match status" value="1"/>
</dbReference>
<dbReference type="Pfam" id="PF03732">
    <property type="entry name" value="Retrotrans_gag"/>
    <property type="match status" value="1"/>
</dbReference>
<organism evidence="4 5">
    <name type="scientific">Camelina sativa</name>
    <name type="common">False flax</name>
    <name type="synonym">Myagrum sativum</name>
    <dbReference type="NCBI Taxonomy" id="90675"/>
    <lineage>
        <taxon>Eukaryota</taxon>
        <taxon>Viridiplantae</taxon>
        <taxon>Streptophyta</taxon>
        <taxon>Embryophyta</taxon>
        <taxon>Tracheophyta</taxon>
        <taxon>Spermatophyta</taxon>
        <taxon>Magnoliopsida</taxon>
        <taxon>eudicotyledons</taxon>
        <taxon>Gunneridae</taxon>
        <taxon>Pentapetalae</taxon>
        <taxon>rosids</taxon>
        <taxon>malvids</taxon>
        <taxon>Brassicales</taxon>
        <taxon>Brassicaceae</taxon>
        <taxon>Camelineae</taxon>
        <taxon>Camelina</taxon>
    </lineage>
</organism>
<keyword evidence="1" id="KW-0862">Zinc</keyword>
<dbReference type="InterPro" id="IPR005162">
    <property type="entry name" value="Retrotrans_gag_dom"/>
</dbReference>
<name>A0ABM0UA54_CAMSA</name>
<evidence type="ECO:0000259" key="3">
    <source>
        <dbReference type="PROSITE" id="PS50158"/>
    </source>
</evidence>